<feature type="compositionally biased region" description="Basic and acidic residues" evidence="1">
    <location>
        <begin position="25"/>
        <end position="36"/>
    </location>
</feature>
<protein>
    <submittedName>
        <fullName evidence="2">Uncharacterized protein</fullName>
    </submittedName>
</protein>
<dbReference type="Proteomes" id="UP000805614">
    <property type="component" value="Unassembled WGS sequence"/>
</dbReference>
<feature type="region of interest" description="Disordered" evidence="1">
    <location>
        <begin position="1"/>
        <end position="141"/>
    </location>
</feature>
<feature type="compositionally biased region" description="Low complexity" evidence="1">
    <location>
        <begin position="44"/>
        <end position="72"/>
    </location>
</feature>
<comment type="caution">
    <text evidence="2">The sequence shown here is derived from an EMBL/GenBank/DDBJ whole genome shotgun (WGS) entry which is preliminary data.</text>
</comment>
<name>A0ABR7LI39_9ACTN</name>
<accession>A0ABR7LI39</accession>
<evidence type="ECO:0000313" key="2">
    <source>
        <dbReference type="EMBL" id="MBC6464453.1"/>
    </source>
</evidence>
<feature type="region of interest" description="Disordered" evidence="1">
    <location>
        <begin position="164"/>
        <end position="187"/>
    </location>
</feature>
<feature type="compositionally biased region" description="Low complexity" evidence="1">
    <location>
        <begin position="282"/>
        <end position="293"/>
    </location>
</feature>
<dbReference type="RefSeq" id="WP_187241364.1">
    <property type="nucleotide sequence ID" value="NZ_BAAAOK010000011.1"/>
</dbReference>
<feature type="region of interest" description="Disordered" evidence="1">
    <location>
        <begin position="210"/>
        <end position="361"/>
    </location>
</feature>
<evidence type="ECO:0000313" key="3">
    <source>
        <dbReference type="Proteomes" id="UP000805614"/>
    </source>
</evidence>
<proteinExistence type="predicted"/>
<feature type="compositionally biased region" description="Basic and acidic residues" evidence="1">
    <location>
        <begin position="99"/>
        <end position="115"/>
    </location>
</feature>
<dbReference type="EMBL" id="JABVEC010000001">
    <property type="protein sequence ID" value="MBC6464453.1"/>
    <property type="molecule type" value="Genomic_DNA"/>
</dbReference>
<reference evidence="2 3" key="1">
    <citation type="submission" date="2020-06" db="EMBL/GenBank/DDBJ databases">
        <title>Actinomadura xiongansis sp. nov., isolated from soil of Baiyangdian.</title>
        <authorList>
            <person name="Zhang X."/>
        </authorList>
    </citation>
    <scope>NUCLEOTIDE SEQUENCE [LARGE SCALE GENOMIC DNA]</scope>
    <source>
        <strain evidence="2 3">HBUM206468</strain>
    </source>
</reference>
<evidence type="ECO:0000256" key="1">
    <source>
        <dbReference type="SAM" id="MobiDB-lite"/>
    </source>
</evidence>
<keyword evidence="3" id="KW-1185">Reference proteome</keyword>
<gene>
    <name evidence="2" type="ORF">HKK74_02925</name>
</gene>
<organism evidence="2 3">
    <name type="scientific">Actinomadura alba</name>
    <dbReference type="NCBI Taxonomy" id="406431"/>
    <lineage>
        <taxon>Bacteria</taxon>
        <taxon>Bacillati</taxon>
        <taxon>Actinomycetota</taxon>
        <taxon>Actinomycetes</taxon>
        <taxon>Streptosporangiales</taxon>
        <taxon>Thermomonosporaceae</taxon>
        <taxon>Actinomadura</taxon>
    </lineage>
</organism>
<sequence>MTTDVLALVRDITDPAQSGRSPATKHPDTKHPDTKHPVTKHPATRSSATKASATTASPRGAARPPARSGPTRRASRAPESSPVPARADRTTRDGSPAAGERRHDEDRRAAKDASRRQVTGLVHRRLTPGSTAPAHGATTWRDPRLRGVLGGVIRAVTEAPPVRGTPGLCLPTTEPAGTAGRPTLADGTGRPPLVRLCLAGSLISAAIKRVSPAGPDRAPPPSTAPTTADLRDQAVRVPAAEPSRVLGTVAGTAKPAPDAEAPARAGPPCLRPVAGTGRRPAEPAARIARAQAQTDHPEPPVPPTSPACDKETRGVPKPPLETVGDLPRPGQARAGGRPETARHIGAPTLSIPAEDPALSPD</sequence>